<dbReference type="AlphaFoldDB" id="A0A944MF53"/>
<proteinExistence type="predicted"/>
<evidence type="ECO:0000313" key="2">
    <source>
        <dbReference type="Proteomes" id="UP000770889"/>
    </source>
</evidence>
<comment type="caution">
    <text evidence="1">The sequence shown here is derived from an EMBL/GenBank/DDBJ whole genome shotgun (WGS) entry which is preliminary data.</text>
</comment>
<organism evidence="1 2">
    <name type="scientific">Candidatus Thiodiazotropha taylori</name>
    <dbReference type="NCBI Taxonomy" id="2792791"/>
    <lineage>
        <taxon>Bacteria</taxon>
        <taxon>Pseudomonadati</taxon>
        <taxon>Pseudomonadota</taxon>
        <taxon>Gammaproteobacteria</taxon>
        <taxon>Chromatiales</taxon>
        <taxon>Sedimenticolaceae</taxon>
        <taxon>Candidatus Thiodiazotropha</taxon>
    </lineage>
</organism>
<evidence type="ECO:0000313" key="1">
    <source>
        <dbReference type="EMBL" id="MBT2990713.1"/>
    </source>
</evidence>
<accession>A0A944MF53</accession>
<gene>
    <name evidence="1" type="ORF">KME65_17290</name>
</gene>
<dbReference type="EMBL" id="JAHHGM010000020">
    <property type="protein sequence ID" value="MBT2990713.1"/>
    <property type="molecule type" value="Genomic_DNA"/>
</dbReference>
<protein>
    <submittedName>
        <fullName evidence="1">Uncharacterized protein</fullName>
    </submittedName>
</protein>
<dbReference type="Proteomes" id="UP000770889">
    <property type="component" value="Unassembled WGS sequence"/>
</dbReference>
<name>A0A944MF53_9GAMM</name>
<reference evidence="1 2" key="1">
    <citation type="submission" date="2021-05" db="EMBL/GenBank/DDBJ databases">
        <title>Genetic and Functional Diversity in Clade A Lucinid endosymbionts from the Bahamas.</title>
        <authorList>
            <person name="Giani N.M."/>
            <person name="Engel A.S."/>
            <person name="Campbell B.J."/>
        </authorList>
    </citation>
    <scope>NUCLEOTIDE SEQUENCE [LARGE SCALE GENOMIC DNA]</scope>
    <source>
        <strain evidence="1">LUC16012Gg_MoonRockCtena</strain>
    </source>
</reference>
<sequence>MSMKEAVQQIGEHANAMPVERGITLPMIKIENNRVIVRRLIYFTRTTLEYGTAITEPQYVAIYDLTAATFITLKRFEMEVPNLRPPPWIHNRPAFEKPEDIIPEFDRIWTLYDILIPAFLKGDAGNEELKTAAKAYVHYFDRHAEKPLLPFYDLFGGDFLRWVGRVANS</sequence>